<dbReference type="Proteomes" id="UP001059596">
    <property type="component" value="Unassembled WGS sequence"/>
</dbReference>
<comment type="caution">
    <text evidence="2">The sequence shown here is derived from an EMBL/GenBank/DDBJ whole genome shotgun (WGS) entry which is preliminary data.</text>
</comment>
<feature type="compositionally biased region" description="Polar residues" evidence="1">
    <location>
        <begin position="1"/>
        <end position="12"/>
    </location>
</feature>
<evidence type="ECO:0000313" key="3">
    <source>
        <dbReference type="Proteomes" id="UP001059596"/>
    </source>
</evidence>
<evidence type="ECO:0000313" key="2">
    <source>
        <dbReference type="EMBL" id="KAI8033546.1"/>
    </source>
</evidence>
<protein>
    <submittedName>
        <fullName evidence="2">Uncharacterized protein</fullName>
    </submittedName>
</protein>
<evidence type="ECO:0000256" key="1">
    <source>
        <dbReference type="SAM" id="MobiDB-lite"/>
    </source>
</evidence>
<sequence length="47" mass="5143">VLTFSANICTGKQNKEPSKAKPFNKNKNRLSRVLSLSQGLQVGGVRK</sequence>
<organism evidence="2 3">
    <name type="scientific">Drosophila gunungcola</name>
    <name type="common">fruit fly</name>
    <dbReference type="NCBI Taxonomy" id="103775"/>
    <lineage>
        <taxon>Eukaryota</taxon>
        <taxon>Metazoa</taxon>
        <taxon>Ecdysozoa</taxon>
        <taxon>Arthropoda</taxon>
        <taxon>Hexapoda</taxon>
        <taxon>Insecta</taxon>
        <taxon>Pterygota</taxon>
        <taxon>Neoptera</taxon>
        <taxon>Endopterygota</taxon>
        <taxon>Diptera</taxon>
        <taxon>Brachycera</taxon>
        <taxon>Muscomorpha</taxon>
        <taxon>Ephydroidea</taxon>
        <taxon>Drosophilidae</taxon>
        <taxon>Drosophila</taxon>
        <taxon>Sophophora</taxon>
    </lineage>
</organism>
<feature type="region of interest" description="Disordered" evidence="1">
    <location>
        <begin position="1"/>
        <end position="25"/>
    </location>
</feature>
<proteinExistence type="predicted"/>
<keyword evidence="3" id="KW-1185">Reference proteome</keyword>
<dbReference type="AlphaFoldDB" id="A0A9Q0BIW3"/>
<reference evidence="2" key="1">
    <citation type="journal article" date="2023" name="Genome Biol. Evol.">
        <title>Long-read-based Genome Assembly of Drosophila gunungcola Reveals Fewer Chemosensory Genes in Flower-breeding Species.</title>
        <authorList>
            <person name="Negi A."/>
            <person name="Liao B.Y."/>
            <person name="Yeh S.D."/>
        </authorList>
    </citation>
    <scope>NUCLEOTIDE SEQUENCE</scope>
    <source>
        <strain evidence="2">Sukarami</strain>
    </source>
</reference>
<name>A0A9Q0BIW3_9MUSC</name>
<feature type="non-terminal residue" evidence="2">
    <location>
        <position position="1"/>
    </location>
</feature>
<accession>A0A9Q0BIW3</accession>
<gene>
    <name evidence="2" type="ORF">M5D96_013694</name>
</gene>
<dbReference type="EMBL" id="JAMKOV010000126">
    <property type="protein sequence ID" value="KAI8033546.1"/>
    <property type="molecule type" value="Genomic_DNA"/>
</dbReference>